<dbReference type="SUPFAM" id="SSF48371">
    <property type="entry name" value="ARM repeat"/>
    <property type="match status" value="1"/>
</dbReference>
<feature type="domain" description="Protein zer-1 homolog-like C-terminal" evidence="2">
    <location>
        <begin position="1"/>
        <end position="115"/>
    </location>
</feature>
<keyword evidence="1" id="KW-0833">Ubl conjugation pathway</keyword>
<dbReference type="WBParaSite" id="GPUH_0002269601-mRNA-1">
    <property type="protein sequence ID" value="GPUH_0002269601-mRNA-1"/>
    <property type="gene ID" value="GPUH_0002269601"/>
</dbReference>
<organism evidence="5">
    <name type="scientific">Gongylonema pulchrum</name>
    <dbReference type="NCBI Taxonomy" id="637853"/>
    <lineage>
        <taxon>Eukaryota</taxon>
        <taxon>Metazoa</taxon>
        <taxon>Ecdysozoa</taxon>
        <taxon>Nematoda</taxon>
        <taxon>Chromadorea</taxon>
        <taxon>Rhabditida</taxon>
        <taxon>Spirurina</taxon>
        <taxon>Spiruromorpha</taxon>
        <taxon>Spiruroidea</taxon>
        <taxon>Gongylonematidae</taxon>
        <taxon>Gongylonema</taxon>
    </lineage>
</organism>
<keyword evidence="4" id="KW-1185">Reference proteome</keyword>
<dbReference type="Gene3D" id="1.25.10.10">
    <property type="entry name" value="Leucine-rich Repeat Variant"/>
    <property type="match status" value="1"/>
</dbReference>
<dbReference type="InterPro" id="IPR051341">
    <property type="entry name" value="Zyg-11_UBL_adapter"/>
</dbReference>
<protein>
    <submittedName>
        <fullName evidence="5">Armadillo repeat only 1</fullName>
    </submittedName>
</protein>
<dbReference type="Pfam" id="PF22964">
    <property type="entry name" value="ZER1-like_2nd"/>
    <property type="match status" value="1"/>
</dbReference>
<dbReference type="AlphaFoldDB" id="A0A183ENX8"/>
<evidence type="ECO:0000313" key="5">
    <source>
        <dbReference type="WBParaSite" id="GPUH_0002269601-mRNA-1"/>
    </source>
</evidence>
<name>A0A183ENX8_9BILA</name>
<accession>A0A183ENX8</accession>
<proteinExistence type="predicted"/>
<reference evidence="5" key="1">
    <citation type="submission" date="2016-06" db="UniProtKB">
        <authorList>
            <consortium name="WormBaseParasite"/>
        </authorList>
    </citation>
    <scope>IDENTIFICATION</scope>
</reference>
<dbReference type="InterPro" id="IPR055142">
    <property type="entry name" value="ZER1-like_C"/>
</dbReference>
<evidence type="ECO:0000313" key="4">
    <source>
        <dbReference type="Proteomes" id="UP000271098"/>
    </source>
</evidence>
<dbReference type="Proteomes" id="UP000271098">
    <property type="component" value="Unassembled WGS sequence"/>
</dbReference>
<evidence type="ECO:0000259" key="2">
    <source>
        <dbReference type="Pfam" id="PF22964"/>
    </source>
</evidence>
<dbReference type="PANTHER" id="PTHR12904:SF23">
    <property type="entry name" value="PROTEIN ZER-1 HOMOLOG"/>
    <property type="match status" value="1"/>
</dbReference>
<sequence>MVSDGDAAWARVSVSRAAVMKKIIQATNSWDLQARRFINYRSFRPILRLIPMVDSPASQQWAIWALANLTTTDKTKYCPYVVHEGGVPLLEQVVNDSRSTKRMRELANIVLANISDWDSMTQ</sequence>
<dbReference type="InterPro" id="IPR011989">
    <property type="entry name" value="ARM-like"/>
</dbReference>
<dbReference type="InterPro" id="IPR016024">
    <property type="entry name" value="ARM-type_fold"/>
</dbReference>
<dbReference type="GO" id="GO:0031462">
    <property type="term" value="C:Cul2-RING ubiquitin ligase complex"/>
    <property type="evidence" value="ECO:0007669"/>
    <property type="project" value="TreeGrafter"/>
</dbReference>
<evidence type="ECO:0000313" key="3">
    <source>
        <dbReference type="EMBL" id="VDN40372.1"/>
    </source>
</evidence>
<reference evidence="3 4" key="2">
    <citation type="submission" date="2018-11" db="EMBL/GenBank/DDBJ databases">
        <authorList>
            <consortium name="Pathogen Informatics"/>
        </authorList>
    </citation>
    <scope>NUCLEOTIDE SEQUENCE [LARGE SCALE GENOMIC DNA]</scope>
</reference>
<evidence type="ECO:0000256" key="1">
    <source>
        <dbReference type="ARBA" id="ARBA00022786"/>
    </source>
</evidence>
<dbReference type="OrthoDB" id="5783533at2759"/>
<dbReference type="EMBL" id="UYRT01095653">
    <property type="protein sequence ID" value="VDN40372.1"/>
    <property type="molecule type" value="Genomic_DNA"/>
</dbReference>
<gene>
    <name evidence="3" type="ORF">GPUH_LOCUS22668</name>
</gene>
<dbReference type="PANTHER" id="PTHR12904">
    <property type="match status" value="1"/>
</dbReference>